<dbReference type="RefSeq" id="WP_208739408.1">
    <property type="nucleotide sequence ID" value="NZ_CP024915.1"/>
</dbReference>
<evidence type="ECO:0008006" key="3">
    <source>
        <dbReference type="Google" id="ProtNLM"/>
    </source>
</evidence>
<dbReference type="Proteomes" id="UP000239187">
    <property type="component" value="Chromosome"/>
</dbReference>
<protein>
    <recommendedName>
        <fullName evidence="3">STAS domain-containing protein</fullName>
    </recommendedName>
</protein>
<dbReference type="EMBL" id="CP024915">
    <property type="protein sequence ID" value="AUZ88280.1"/>
    <property type="molecule type" value="Genomic_DNA"/>
</dbReference>
<sequence length="112" mass="11951">MYDRLITLIRVDLANNEATISVRGRFTTTNYRALVPLIRRARALPGNPIVTIDIARAATVKADATRLLLEACHSASPHISTHQSQHSAPAPVRITGSAALSDTSRVASPVAA</sequence>
<organism evidence="1 2">
    <name type="scientific">Arthrobacter agilis</name>
    <dbReference type="NCBI Taxonomy" id="37921"/>
    <lineage>
        <taxon>Bacteria</taxon>
        <taxon>Bacillati</taxon>
        <taxon>Actinomycetota</taxon>
        <taxon>Actinomycetes</taxon>
        <taxon>Micrococcales</taxon>
        <taxon>Micrococcaceae</taxon>
        <taxon>Arthrobacter</taxon>
    </lineage>
</organism>
<proteinExistence type="predicted"/>
<evidence type="ECO:0000313" key="1">
    <source>
        <dbReference type="EMBL" id="AUZ88280.1"/>
    </source>
</evidence>
<reference evidence="1 2" key="1">
    <citation type="submission" date="2017-11" db="EMBL/GenBank/DDBJ databases">
        <title>Draft genome of Arthrobacter agilis strain UMCV2, a plant growth-promoting rhizobacterium and biocontrol capacity of phytopathogenic fungi.</title>
        <authorList>
            <person name="Martinez-Camara R."/>
            <person name="Santoyo G."/>
            <person name="Moreno-Hagelsieb G."/>
            <person name="Valencia-Cantero E."/>
        </authorList>
    </citation>
    <scope>NUCLEOTIDE SEQUENCE [LARGE SCALE GENOMIC DNA]</scope>
    <source>
        <strain evidence="1 2">UMCV2</strain>
    </source>
</reference>
<accession>A0A2L0UGA6</accession>
<gene>
    <name evidence="1" type="ORF">CVO76_12015</name>
</gene>
<dbReference type="AlphaFoldDB" id="A0A2L0UGA6"/>
<evidence type="ECO:0000313" key="2">
    <source>
        <dbReference type="Proteomes" id="UP000239187"/>
    </source>
</evidence>
<name>A0A2L0UGA6_9MICC</name>